<feature type="domain" description="ATP-grasp" evidence="4">
    <location>
        <begin position="119"/>
        <end position="327"/>
    </location>
</feature>
<name>A0A1I0BMS9_9FIRM</name>
<dbReference type="AlphaFoldDB" id="A0A1I0BMS9"/>
<evidence type="ECO:0000313" key="6">
    <source>
        <dbReference type="Proteomes" id="UP000243819"/>
    </source>
</evidence>
<dbReference type="GO" id="GO:0008716">
    <property type="term" value="F:D-alanine-D-alanine ligase activity"/>
    <property type="evidence" value="ECO:0007669"/>
    <property type="project" value="InterPro"/>
</dbReference>
<dbReference type="Pfam" id="PF07478">
    <property type="entry name" value="Dala_Dala_lig_C"/>
    <property type="match status" value="1"/>
</dbReference>
<evidence type="ECO:0000256" key="3">
    <source>
        <dbReference type="PROSITE-ProRule" id="PRU00409"/>
    </source>
</evidence>
<dbReference type="SUPFAM" id="SSF56059">
    <property type="entry name" value="Glutathione synthetase ATP-binding domain-like"/>
    <property type="match status" value="1"/>
</dbReference>
<dbReference type="RefSeq" id="WP_091351202.1">
    <property type="nucleotide sequence ID" value="NZ_FOIF01000044.1"/>
</dbReference>
<accession>A0A1I0BMS9</accession>
<dbReference type="Gene3D" id="3.30.470.20">
    <property type="entry name" value="ATP-grasp fold, B domain"/>
    <property type="match status" value="1"/>
</dbReference>
<dbReference type="STRING" id="1120990.SAMN03080614_10442"/>
<dbReference type="EMBL" id="FOIF01000044">
    <property type="protein sequence ID" value="SET08169.1"/>
    <property type="molecule type" value="Genomic_DNA"/>
</dbReference>
<keyword evidence="3" id="KW-0067">ATP-binding</keyword>
<dbReference type="GO" id="GO:0005524">
    <property type="term" value="F:ATP binding"/>
    <property type="evidence" value="ECO:0007669"/>
    <property type="project" value="UniProtKB-UniRule"/>
</dbReference>
<proteinExistence type="inferred from homology"/>
<evidence type="ECO:0000256" key="2">
    <source>
        <dbReference type="ARBA" id="ARBA00022598"/>
    </source>
</evidence>
<keyword evidence="3" id="KW-0547">Nucleotide-binding</keyword>
<dbReference type="PROSITE" id="PS50975">
    <property type="entry name" value="ATP_GRASP"/>
    <property type="match status" value="1"/>
</dbReference>
<evidence type="ECO:0000313" key="5">
    <source>
        <dbReference type="EMBL" id="SET08169.1"/>
    </source>
</evidence>
<dbReference type="InterPro" id="IPR013815">
    <property type="entry name" value="ATP_grasp_subdomain_1"/>
</dbReference>
<keyword evidence="6" id="KW-1185">Reference proteome</keyword>
<comment type="similarity">
    <text evidence="1">Belongs to the D-alanine--D-alanine ligase family.</text>
</comment>
<keyword evidence="2 5" id="KW-0436">Ligase</keyword>
<sequence length="366" mass="41531">MKNKILFLFNAVEDSKRVGVYGECASFNAVETIHNALLKSGNDVVPLNLMNPKQLTEEITKNHYDLAFVIAEGYLDIPETLYDGTGSQLIRQVLKSHNLPFTHSDVQCMEYCRNKDYTYERLKESNILVPSYYVVDPDGDILAQLREIEKNMEFPLFVKPTGGGNSIGIDESSIVHNFEQLDLKITNLITQLGNILILVETYLSGREYTIGVMGNNDPYVLPIVGFPLTYKVRSFTSKKAEHTQRDSFQILDFNDSRFYALQELAINTYKSVGAEDIIRLEVREDANKNLYVIDVNGTPAITQGASLAFMMNYLGLEHHHLICSILYFALQKNNIPINIELLKIMEEVFHVLAPYKQKLSDSQQAV</sequence>
<evidence type="ECO:0000256" key="1">
    <source>
        <dbReference type="ARBA" id="ARBA00010871"/>
    </source>
</evidence>
<dbReference type="InterPro" id="IPR011095">
    <property type="entry name" value="Dala_Dala_lig_C"/>
</dbReference>
<dbReference type="OrthoDB" id="9813261at2"/>
<dbReference type="Gene3D" id="3.30.1490.20">
    <property type="entry name" value="ATP-grasp fold, A domain"/>
    <property type="match status" value="1"/>
</dbReference>
<dbReference type="InterPro" id="IPR011761">
    <property type="entry name" value="ATP-grasp"/>
</dbReference>
<gene>
    <name evidence="5" type="ORF">SAMN03080614_10442</name>
</gene>
<dbReference type="PANTHER" id="PTHR23132:SF23">
    <property type="entry name" value="D-ALANINE--D-ALANINE LIGASE B"/>
    <property type="match status" value="1"/>
</dbReference>
<protein>
    <submittedName>
        <fullName evidence="5">D-alanine-D-alanine ligase</fullName>
    </submittedName>
</protein>
<reference evidence="6" key="1">
    <citation type="submission" date="2016-10" db="EMBL/GenBank/DDBJ databases">
        <authorList>
            <person name="Varghese N."/>
            <person name="Submissions S."/>
        </authorList>
    </citation>
    <scope>NUCLEOTIDE SEQUENCE [LARGE SCALE GENOMIC DNA]</scope>
    <source>
        <strain evidence="6">DSM 13577</strain>
    </source>
</reference>
<dbReference type="PANTHER" id="PTHR23132">
    <property type="entry name" value="D-ALANINE--D-ALANINE LIGASE"/>
    <property type="match status" value="1"/>
</dbReference>
<organism evidence="5 6">
    <name type="scientific">Anaerobranca gottschalkii DSM 13577</name>
    <dbReference type="NCBI Taxonomy" id="1120990"/>
    <lineage>
        <taxon>Bacteria</taxon>
        <taxon>Bacillati</taxon>
        <taxon>Bacillota</taxon>
        <taxon>Clostridia</taxon>
        <taxon>Eubacteriales</taxon>
        <taxon>Proteinivoracaceae</taxon>
        <taxon>Anaerobranca</taxon>
    </lineage>
</organism>
<dbReference type="GO" id="GO:0046872">
    <property type="term" value="F:metal ion binding"/>
    <property type="evidence" value="ECO:0007669"/>
    <property type="project" value="InterPro"/>
</dbReference>
<dbReference type="Proteomes" id="UP000243819">
    <property type="component" value="Unassembled WGS sequence"/>
</dbReference>
<evidence type="ECO:0000259" key="4">
    <source>
        <dbReference type="PROSITE" id="PS50975"/>
    </source>
</evidence>